<evidence type="ECO:0000313" key="5">
    <source>
        <dbReference type="EMBL" id="POB46468.1"/>
    </source>
</evidence>
<sequence length="133" mass="14903">MKLSKVLLGSALVMVSFTGLANQESKVDLKANMKEMKLEFRQAAEAQDIESMQAAVNQLRSLVENSKTGEYAPEKNDLYHEGFNKLTVALDKVNGELEQGNLEAAKQALVEVDELRKEYHEKKKTSIWGKLFG</sequence>
<dbReference type="EMBL" id="CP019291">
    <property type="protein sequence ID" value="AXX61581.1"/>
    <property type="molecule type" value="Genomic_DNA"/>
</dbReference>
<accession>A0A2S3R104</accession>
<evidence type="ECO:0000313" key="7">
    <source>
        <dbReference type="Proteomes" id="UP000263418"/>
    </source>
</evidence>
<comment type="similarity">
    <text evidence="1">Belongs to the cytochrome b562 family.</text>
</comment>
<dbReference type="Pfam" id="PF07361">
    <property type="entry name" value="Cytochrom_B562"/>
    <property type="match status" value="1"/>
</dbReference>
<dbReference type="RefSeq" id="WP_011082329.1">
    <property type="nucleotide sequence ID" value="NZ_CABMOC010000008.1"/>
</dbReference>
<evidence type="ECO:0000256" key="1">
    <source>
        <dbReference type="ARBA" id="ARBA00005523"/>
    </source>
</evidence>
<dbReference type="GO" id="GO:0042597">
    <property type="term" value="C:periplasmic space"/>
    <property type="evidence" value="ECO:0007669"/>
    <property type="project" value="InterPro"/>
</dbReference>
<evidence type="ECO:0000313" key="4">
    <source>
        <dbReference type="EMBL" id="AXX61581.1"/>
    </source>
</evidence>
<feature type="chain" id="PRO_5035184886" evidence="3">
    <location>
        <begin position="22"/>
        <end position="133"/>
    </location>
</feature>
<dbReference type="GO" id="GO:0009055">
    <property type="term" value="F:electron transfer activity"/>
    <property type="evidence" value="ECO:0007669"/>
    <property type="project" value="InterPro"/>
</dbReference>
<dbReference type="GO" id="GO:0020037">
    <property type="term" value="F:heme binding"/>
    <property type="evidence" value="ECO:0007669"/>
    <property type="project" value="InterPro"/>
</dbReference>
<evidence type="ECO:0000256" key="3">
    <source>
        <dbReference type="SAM" id="SignalP"/>
    </source>
</evidence>
<reference evidence="5 6" key="2">
    <citation type="journal article" date="2018" name="Front. Microbiol.">
        <title>Phylogeny of Vibrio vulnificus from the Analysis of the Core-Genome: Implications for Intra-Species Taxonomy.</title>
        <authorList>
            <person name="Roig F.J."/>
            <person name="Gonzalez-Candelas F."/>
            <person name="Sanjuan E."/>
            <person name="Fouz B."/>
            <person name="Feil E.J."/>
            <person name="Llorens C."/>
            <person name="Baker-Austin C."/>
            <person name="Oliver J.D."/>
            <person name="Danin-Poleg Y."/>
            <person name="Gibas C.J."/>
            <person name="Kashi Y."/>
            <person name="Gulig P.A."/>
            <person name="Morrison S.S."/>
            <person name="Amaro C."/>
        </authorList>
    </citation>
    <scope>NUCLEOTIDE SEQUENCE [LARGE SCALE GENOMIC DNA]</scope>
    <source>
        <strain evidence="5 6">CECT4608</strain>
    </source>
</reference>
<keyword evidence="2 3" id="KW-0732">Signal</keyword>
<dbReference type="AlphaFoldDB" id="A0A2S3R104"/>
<dbReference type="InterPro" id="IPR009155">
    <property type="entry name" value="Cyt_b562"/>
</dbReference>
<dbReference type="EMBL" id="PDGH01000102">
    <property type="protein sequence ID" value="POB46468.1"/>
    <property type="molecule type" value="Genomic_DNA"/>
</dbReference>
<dbReference type="Gene3D" id="1.20.120.10">
    <property type="entry name" value="Cytochrome c/b562"/>
    <property type="match status" value="1"/>
</dbReference>
<evidence type="ECO:0000256" key="2">
    <source>
        <dbReference type="ARBA" id="ARBA00022729"/>
    </source>
</evidence>
<dbReference type="KEGG" id="vvl:VV93_v1c32790"/>
<dbReference type="GO" id="GO:0005506">
    <property type="term" value="F:iron ion binding"/>
    <property type="evidence" value="ECO:0007669"/>
    <property type="project" value="InterPro"/>
</dbReference>
<dbReference type="OMA" id="EYHKYAK"/>
<evidence type="ECO:0000313" key="6">
    <source>
        <dbReference type="Proteomes" id="UP000237466"/>
    </source>
</evidence>
<organism evidence="5 6">
    <name type="scientific">Vibrio vulnificus</name>
    <dbReference type="NCBI Taxonomy" id="672"/>
    <lineage>
        <taxon>Bacteria</taxon>
        <taxon>Pseudomonadati</taxon>
        <taxon>Pseudomonadota</taxon>
        <taxon>Gammaproteobacteria</taxon>
        <taxon>Vibrionales</taxon>
        <taxon>Vibrionaceae</taxon>
        <taxon>Vibrio</taxon>
    </lineage>
</organism>
<reference evidence="4 7" key="1">
    <citation type="submission" date="2017-01" db="EMBL/GenBank/DDBJ databases">
        <title>Complete Genome Sequence of Vibrio vulnificus FORC_053.</title>
        <authorList>
            <consortium name="Food-borne Pathogen Omics Research Center"/>
            <person name="Chung H.Y."/>
            <person name="Na E.J."/>
            <person name="Song J.S."/>
            <person name="Kim H."/>
            <person name="Lee J.-H."/>
            <person name="Ryu S."/>
            <person name="Choi S.H."/>
        </authorList>
    </citation>
    <scope>NUCLEOTIDE SEQUENCE [LARGE SCALE GENOMIC DNA]</scope>
    <source>
        <strain evidence="4 7">FORC_053</strain>
    </source>
</reference>
<name>A0A2S3R104_VIBVL</name>
<dbReference type="GO" id="GO:0022900">
    <property type="term" value="P:electron transport chain"/>
    <property type="evidence" value="ECO:0007669"/>
    <property type="project" value="InterPro"/>
</dbReference>
<dbReference type="InterPro" id="IPR010980">
    <property type="entry name" value="Cyt_c/b562"/>
</dbReference>
<protein>
    <submittedName>
        <fullName evidence="5">Cytochrome b562 family protein</fullName>
    </submittedName>
    <submittedName>
        <fullName evidence="4">Soluble cytochrome b562</fullName>
    </submittedName>
</protein>
<gene>
    <name evidence="5" type="ORF">CRN52_15070</name>
    <name evidence="4" type="ORF">FORC53_3242</name>
</gene>
<dbReference type="Proteomes" id="UP000237466">
    <property type="component" value="Unassembled WGS sequence"/>
</dbReference>
<feature type="signal peptide" evidence="3">
    <location>
        <begin position="1"/>
        <end position="21"/>
    </location>
</feature>
<proteinExistence type="inferred from homology"/>
<dbReference type="SUPFAM" id="SSF47175">
    <property type="entry name" value="Cytochromes"/>
    <property type="match status" value="1"/>
</dbReference>
<dbReference type="Proteomes" id="UP000263418">
    <property type="component" value="Chromosome 2"/>
</dbReference>